<dbReference type="EMBL" id="BMAV01002546">
    <property type="protein sequence ID" value="GFY41484.1"/>
    <property type="molecule type" value="Genomic_DNA"/>
</dbReference>
<protein>
    <submittedName>
        <fullName evidence="1">Uncharacterized protein</fullName>
    </submittedName>
</protein>
<dbReference type="AlphaFoldDB" id="A0A8X6WUC9"/>
<gene>
    <name evidence="1" type="ORF">TNIN_328921</name>
</gene>
<keyword evidence="2" id="KW-1185">Reference proteome</keyword>
<organism evidence="1 2">
    <name type="scientific">Trichonephila inaurata madagascariensis</name>
    <dbReference type="NCBI Taxonomy" id="2747483"/>
    <lineage>
        <taxon>Eukaryota</taxon>
        <taxon>Metazoa</taxon>
        <taxon>Ecdysozoa</taxon>
        <taxon>Arthropoda</taxon>
        <taxon>Chelicerata</taxon>
        <taxon>Arachnida</taxon>
        <taxon>Araneae</taxon>
        <taxon>Araneomorphae</taxon>
        <taxon>Entelegynae</taxon>
        <taxon>Araneoidea</taxon>
        <taxon>Nephilidae</taxon>
        <taxon>Trichonephila</taxon>
        <taxon>Trichonephila inaurata</taxon>
    </lineage>
</organism>
<sequence>MVESVCKMTLAKCTCRERRTFSTNWASSRRMRTKTRMEGDFDWCDTDYCQYDLVVVVSSSLTCMYFRLTRRKIPVYHQA</sequence>
<dbReference type="Proteomes" id="UP000886998">
    <property type="component" value="Unassembled WGS sequence"/>
</dbReference>
<name>A0A8X6WUC9_9ARAC</name>
<reference evidence="1" key="1">
    <citation type="submission" date="2020-08" db="EMBL/GenBank/DDBJ databases">
        <title>Multicomponent nature underlies the extraordinary mechanical properties of spider dragline silk.</title>
        <authorList>
            <person name="Kono N."/>
            <person name="Nakamura H."/>
            <person name="Mori M."/>
            <person name="Yoshida Y."/>
            <person name="Ohtoshi R."/>
            <person name="Malay A.D."/>
            <person name="Moran D.A.P."/>
            <person name="Tomita M."/>
            <person name="Numata K."/>
            <person name="Arakawa K."/>
        </authorList>
    </citation>
    <scope>NUCLEOTIDE SEQUENCE</scope>
</reference>
<accession>A0A8X6WUC9</accession>
<proteinExistence type="predicted"/>
<comment type="caution">
    <text evidence="1">The sequence shown here is derived from an EMBL/GenBank/DDBJ whole genome shotgun (WGS) entry which is preliminary data.</text>
</comment>
<dbReference type="OrthoDB" id="10592800at2759"/>
<evidence type="ECO:0000313" key="2">
    <source>
        <dbReference type="Proteomes" id="UP000886998"/>
    </source>
</evidence>
<evidence type="ECO:0000313" key="1">
    <source>
        <dbReference type="EMBL" id="GFY41484.1"/>
    </source>
</evidence>